<evidence type="ECO:0000256" key="10">
    <source>
        <dbReference type="SAM" id="MobiDB-lite"/>
    </source>
</evidence>
<dbReference type="Proteomes" id="UP000239649">
    <property type="component" value="Unassembled WGS sequence"/>
</dbReference>
<evidence type="ECO:0000256" key="8">
    <source>
        <dbReference type="ARBA" id="ARBA00025273"/>
    </source>
</evidence>
<gene>
    <name evidence="11" type="ORF">C2E20_5039</name>
</gene>
<reference evidence="11 12" key="1">
    <citation type="journal article" date="2018" name="Plant J.">
        <title>Genome sequences of Chlorella sorokiniana UTEX 1602 and Micractinium conductrix SAG 241.80: implications to maltose excretion by a green alga.</title>
        <authorList>
            <person name="Arriola M.B."/>
            <person name="Velmurugan N."/>
            <person name="Zhang Y."/>
            <person name="Plunkett M.H."/>
            <person name="Hondzo H."/>
            <person name="Barney B.M."/>
        </authorList>
    </citation>
    <scope>NUCLEOTIDE SEQUENCE [LARGE SCALE GENOMIC DNA]</scope>
    <source>
        <strain evidence="11 12">SAG 241.80</strain>
    </source>
</reference>
<keyword evidence="4" id="KW-0963">Cytoplasm</keyword>
<feature type="region of interest" description="Disordered" evidence="10">
    <location>
        <begin position="1"/>
        <end position="88"/>
    </location>
</feature>
<evidence type="ECO:0000313" key="12">
    <source>
        <dbReference type="Proteomes" id="UP000239649"/>
    </source>
</evidence>
<dbReference type="GO" id="GO:0043015">
    <property type="term" value="F:gamma-tubulin binding"/>
    <property type="evidence" value="ECO:0007669"/>
    <property type="project" value="InterPro"/>
</dbReference>
<comment type="subunit">
    <text evidence="2">Directly interacts with tubulin-gamma; this interaction determines centrosomal localization.</text>
</comment>
<evidence type="ECO:0000256" key="1">
    <source>
        <dbReference type="ARBA" id="ARBA00004300"/>
    </source>
</evidence>
<feature type="compositionally biased region" description="Low complexity" evidence="10">
    <location>
        <begin position="188"/>
        <end position="247"/>
    </location>
</feature>
<keyword evidence="6 9" id="KW-0175">Coiled coil</keyword>
<accession>A0A2P6VBJ0</accession>
<feature type="region of interest" description="Disordered" evidence="10">
    <location>
        <begin position="188"/>
        <end position="251"/>
    </location>
</feature>
<feature type="coiled-coil region" evidence="9">
    <location>
        <begin position="435"/>
        <end position="469"/>
    </location>
</feature>
<evidence type="ECO:0000256" key="5">
    <source>
        <dbReference type="ARBA" id="ARBA00022803"/>
    </source>
</evidence>
<comment type="function">
    <text evidence="8">Plays a role in the organization of both preexisting and nascent microtubules in interphase cells. During mitosis, required for the organization and orientation of the mitotic spindle.</text>
</comment>
<keyword evidence="12" id="KW-1185">Reference proteome</keyword>
<comment type="caution">
    <text evidence="11">The sequence shown here is derived from an EMBL/GenBank/DDBJ whole genome shotgun (WGS) entry which is preliminary data.</text>
</comment>
<evidence type="ECO:0000256" key="7">
    <source>
        <dbReference type="ARBA" id="ARBA00023212"/>
    </source>
</evidence>
<dbReference type="EMBL" id="LHPF02000014">
    <property type="protein sequence ID" value="PSC71462.1"/>
    <property type="molecule type" value="Genomic_DNA"/>
</dbReference>
<dbReference type="GO" id="GO:0005815">
    <property type="term" value="C:microtubule organizing center"/>
    <property type="evidence" value="ECO:0007669"/>
    <property type="project" value="TreeGrafter"/>
</dbReference>
<organism evidence="11 12">
    <name type="scientific">Micractinium conductrix</name>
    <dbReference type="NCBI Taxonomy" id="554055"/>
    <lineage>
        <taxon>Eukaryota</taxon>
        <taxon>Viridiplantae</taxon>
        <taxon>Chlorophyta</taxon>
        <taxon>core chlorophytes</taxon>
        <taxon>Trebouxiophyceae</taxon>
        <taxon>Chlorellales</taxon>
        <taxon>Chlorellaceae</taxon>
        <taxon>Chlorella clade</taxon>
        <taxon>Micractinium</taxon>
    </lineage>
</organism>
<evidence type="ECO:0000256" key="9">
    <source>
        <dbReference type="SAM" id="Coils"/>
    </source>
</evidence>
<dbReference type="GO" id="GO:0060271">
    <property type="term" value="P:cilium assembly"/>
    <property type="evidence" value="ECO:0007669"/>
    <property type="project" value="InterPro"/>
</dbReference>
<name>A0A2P6VBJ0_9CHLO</name>
<evidence type="ECO:0000256" key="4">
    <source>
        <dbReference type="ARBA" id="ARBA00022490"/>
    </source>
</evidence>
<comment type="subcellular location">
    <subcellularLocation>
        <location evidence="1">Cytoplasm</location>
        <location evidence="1">Cytoskeleton</location>
        <location evidence="1">Microtubule organizing center</location>
        <location evidence="1">Centrosome</location>
    </subcellularLocation>
</comment>
<feature type="region of interest" description="Disordered" evidence="10">
    <location>
        <begin position="273"/>
        <end position="322"/>
    </location>
</feature>
<keyword evidence="5" id="KW-0802">TPR repeat</keyword>
<dbReference type="AlphaFoldDB" id="A0A2P6VBJ0"/>
<evidence type="ECO:0000256" key="2">
    <source>
        <dbReference type="ARBA" id="ARBA00011832"/>
    </source>
</evidence>
<sequence>MQPYRMPSPARRRWGPAGGAAPPSPPPSPGTTTVDVKVVSPAGSPCAAPPVWTRPPIVGSPHSPQLSRRSHDGRGAWSPGYAASVGSDSDTGAAADDLLDFLADLKNKYGLAQPRPAQPAPGQQQVNVRVQVQQGCAGHAAPCAQQLAVQHPQLLLPALHLQHGHGHAAQPGSPGWQYGQQYEQTTFSAAGSGSGADARGSSPGSTSGEPLAAAAAEQAAASADTAAQLAGDLQQHQQEQQQQQQQQGGTLDSHMEVELAMLEEAQLAMEEAQRNAVAAAAGEQHATPQPAGRQQQDGATSAAGHGDGTHSAASGREWLVPPPRGRRLPWGSLHTLLVRRGFPGLFATEEEAMAADYTELEPDIVTCFDVIHSLLEDQTRVAAHHRRLSESISAAQRREAAIVHSFTTAAKRRAAETNKWKRLTIDNQIAAVVAAKRLEGEVNQLTHELRGKEAELERMRNMLRVQAERDERRAQADREAYDRVKRAHAASKVADTPNAAEAAVRMAARDMRPIDICRLFEAERANLAEAAAAVAADAAAARAQLEIAQEALHAAGLPCERFEEIEGQARSAARAVAAAEERARAAAEAVAMLQLEVAARPTQAQYDSLKRQATIMERQLAKAAAERKAAEEDKGTIKSVHPKTKQLSTRDMMLRDRNMQRLGLQAVEEMPKPVLVEVVQDACALLECSTPLELCAAIKPVQDLAALVPRMERFIGDVCGAVFQAGLAHVPEALRQDNPADVPAILGAWVSELGELVETRGVLRALLRQLASRVSLQPNDPAPTASEVVPLVHQLVELERKVYHSREVLEAAETALAAQPDILINRICLQFQRLFGCKSLQGILPAMNKLYLAHTEAQTFLSSLRVALGLEPGATLEACANRMQQLLEAKRAELGSLLPAKEPPGAAPVLPRSAEAVVVEVAPRRRTSGHGPHGELQAAGQVAVERMAARRHWPQVEIYVPAADPEAADGPAAAAQPAAAARQSPEASAPVPPMALSVQG</sequence>
<dbReference type="InterPro" id="IPR037692">
    <property type="entry name" value="CEP70"/>
</dbReference>
<evidence type="ECO:0000313" key="11">
    <source>
        <dbReference type="EMBL" id="PSC71462.1"/>
    </source>
</evidence>
<proteinExistence type="predicted"/>
<dbReference type="OrthoDB" id="2020926at2759"/>
<dbReference type="PANTHER" id="PTHR14594">
    <property type="entry name" value="CENTROSOMAL PROTEIN OF 70 KDA"/>
    <property type="match status" value="1"/>
</dbReference>
<feature type="coiled-coil region" evidence="9">
    <location>
        <begin position="562"/>
        <end position="633"/>
    </location>
</feature>
<dbReference type="PANTHER" id="PTHR14594:SF1">
    <property type="entry name" value="CENTROSOMAL PROTEIN OF 70 KDA"/>
    <property type="match status" value="1"/>
</dbReference>
<evidence type="ECO:0000256" key="3">
    <source>
        <dbReference type="ARBA" id="ARBA00018408"/>
    </source>
</evidence>
<feature type="compositionally biased region" description="Low complexity" evidence="10">
    <location>
        <begin position="273"/>
        <end position="283"/>
    </location>
</feature>
<evidence type="ECO:0000256" key="6">
    <source>
        <dbReference type="ARBA" id="ARBA00023054"/>
    </source>
</evidence>
<protein>
    <recommendedName>
        <fullName evidence="3">Centrosomal protein of 70 kDa</fullName>
    </recommendedName>
</protein>
<feature type="compositionally biased region" description="Low complexity" evidence="10">
    <location>
        <begin position="964"/>
        <end position="989"/>
    </location>
</feature>
<keyword evidence="7" id="KW-0206">Cytoskeleton</keyword>
<feature type="region of interest" description="Disordered" evidence="10">
    <location>
        <begin position="964"/>
        <end position="1000"/>
    </location>
</feature>
<dbReference type="GO" id="GO:0070507">
    <property type="term" value="P:regulation of microtubule cytoskeleton organization"/>
    <property type="evidence" value="ECO:0007669"/>
    <property type="project" value="InterPro"/>
</dbReference>